<organism evidence="2 3">
    <name type="scientific">Araneus ventricosus</name>
    <name type="common">Orbweaver spider</name>
    <name type="synonym">Epeira ventricosa</name>
    <dbReference type="NCBI Taxonomy" id="182803"/>
    <lineage>
        <taxon>Eukaryota</taxon>
        <taxon>Metazoa</taxon>
        <taxon>Ecdysozoa</taxon>
        <taxon>Arthropoda</taxon>
        <taxon>Chelicerata</taxon>
        <taxon>Arachnida</taxon>
        <taxon>Araneae</taxon>
        <taxon>Araneomorphae</taxon>
        <taxon>Entelegynae</taxon>
        <taxon>Araneoidea</taxon>
        <taxon>Araneidae</taxon>
        <taxon>Araneus</taxon>
    </lineage>
</organism>
<feature type="compositionally biased region" description="Basic and acidic residues" evidence="1">
    <location>
        <begin position="82"/>
        <end position="106"/>
    </location>
</feature>
<comment type="caution">
    <text evidence="2">The sequence shown here is derived from an EMBL/GenBank/DDBJ whole genome shotgun (WGS) entry which is preliminary data.</text>
</comment>
<evidence type="ECO:0000313" key="2">
    <source>
        <dbReference type="EMBL" id="GBM46322.1"/>
    </source>
</evidence>
<proteinExistence type="predicted"/>
<feature type="region of interest" description="Disordered" evidence="1">
    <location>
        <begin position="32"/>
        <end position="107"/>
    </location>
</feature>
<dbReference type="EMBL" id="BGPR01001132">
    <property type="protein sequence ID" value="GBM46322.1"/>
    <property type="molecule type" value="Genomic_DNA"/>
</dbReference>
<dbReference type="Proteomes" id="UP000499080">
    <property type="component" value="Unassembled WGS sequence"/>
</dbReference>
<accession>A0A4Y2FXQ9</accession>
<evidence type="ECO:0000256" key="1">
    <source>
        <dbReference type="SAM" id="MobiDB-lite"/>
    </source>
</evidence>
<feature type="compositionally biased region" description="Basic and acidic residues" evidence="1">
    <location>
        <begin position="35"/>
        <end position="54"/>
    </location>
</feature>
<protein>
    <submittedName>
        <fullName evidence="2">Uncharacterized protein</fullName>
    </submittedName>
</protein>
<dbReference type="AlphaFoldDB" id="A0A4Y2FXQ9"/>
<reference evidence="2 3" key="1">
    <citation type="journal article" date="2019" name="Sci. Rep.">
        <title>Orb-weaving spider Araneus ventricosus genome elucidates the spidroin gene catalogue.</title>
        <authorList>
            <person name="Kono N."/>
            <person name="Nakamura H."/>
            <person name="Ohtoshi R."/>
            <person name="Moran D.A.P."/>
            <person name="Shinohara A."/>
            <person name="Yoshida Y."/>
            <person name="Fujiwara M."/>
            <person name="Mori M."/>
            <person name="Tomita M."/>
            <person name="Arakawa K."/>
        </authorList>
    </citation>
    <scope>NUCLEOTIDE SEQUENCE [LARGE SCALE GENOMIC DNA]</scope>
</reference>
<evidence type="ECO:0000313" key="3">
    <source>
        <dbReference type="Proteomes" id="UP000499080"/>
    </source>
</evidence>
<sequence length="144" mass="16698">MYKRFKTGTLTRSASRTEIRTTDLTAVEITVDQQDDNHEVQKPTDWPAQRDEITAHASRTAPLQKKETFPGDVMSHRQGTNEVERKSFKSFDRTKEPKPFVRERLETNGSKWRTTDFESNLSTERVFPSLKRGLHANSKTDSKR</sequence>
<keyword evidence="3" id="KW-1185">Reference proteome</keyword>
<name>A0A4Y2FXQ9_ARAVE</name>
<gene>
    <name evidence="2" type="ORF">AVEN_195274_1</name>
</gene>